<keyword evidence="3" id="KW-1185">Reference proteome</keyword>
<dbReference type="AlphaFoldDB" id="A0A0G2H810"/>
<feature type="region of interest" description="Disordered" evidence="1">
    <location>
        <begin position="147"/>
        <end position="200"/>
    </location>
</feature>
<evidence type="ECO:0000313" key="2">
    <source>
        <dbReference type="EMBL" id="KKY31348.1"/>
    </source>
</evidence>
<accession>A0A0G2H810</accession>
<feature type="compositionally biased region" description="Low complexity" evidence="1">
    <location>
        <begin position="147"/>
        <end position="161"/>
    </location>
</feature>
<proteinExistence type="predicted"/>
<comment type="caution">
    <text evidence="2">The sequence shown here is derived from an EMBL/GenBank/DDBJ whole genome shotgun (WGS) entry which is preliminary data.</text>
</comment>
<evidence type="ECO:0000313" key="3">
    <source>
        <dbReference type="Proteomes" id="UP000034680"/>
    </source>
</evidence>
<dbReference type="Proteomes" id="UP000034680">
    <property type="component" value="Unassembled WGS sequence"/>
</dbReference>
<protein>
    <submittedName>
        <fullName evidence="2">Uncharacterized protein</fullName>
    </submittedName>
</protein>
<evidence type="ECO:0000256" key="1">
    <source>
        <dbReference type="SAM" id="MobiDB-lite"/>
    </source>
</evidence>
<reference evidence="2 3" key="1">
    <citation type="submission" date="2015-05" db="EMBL/GenBank/DDBJ databases">
        <title>Distinctive expansion of gene families associated with plant cell wall degradation and secondary metabolism in the genomes of grapevine trunk pathogens.</title>
        <authorList>
            <person name="Lawrence D.P."/>
            <person name="Travadon R."/>
            <person name="Rolshausen P.E."/>
            <person name="Baumgartner K."/>
        </authorList>
    </citation>
    <scope>NUCLEOTIDE SEQUENCE [LARGE SCALE GENOMIC DNA]</scope>
    <source>
        <strain evidence="2">DA912</strain>
    </source>
</reference>
<organism evidence="2 3">
    <name type="scientific">Diaporthe ampelina</name>
    <dbReference type="NCBI Taxonomy" id="1214573"/>
    <lineage>
        <taxon>Eukaryota</taxon>
        <taxon>Fungi</taxon>
        <taxon>Dikarya</taxon>
        <taxon>Ascomycota</taxon>
        <taxon>Pezizomycotina</taxon>
        <taxon>Sordariomycetes</taxon>
        <taxon>Sordariomycetidae</taxon>
        <taxon>Diaporthales</taxon>
        <taxon>Diaporthaceae</taxon>
        <taxon>Diaporthe</taxon>
    </lineage>
</organism>
<dbReference type="OrthoDB" id="5242460at2759"/>
<name>A0A0G2H810_9PEZI</name>
<gene>
    <name evidence="2" type="ORF">UCDDA912_g08692</name>
</gene>
<sequence>MPRANEQQDAKVPQKAESLDAGARCAGSEDEVISNLELSGEELSDAIESHVSLESEDDLDRLDKYAFNYAGQAYDHRVPQNLTGGTVLFTSKATQGTTILQVLESFDKQNENIVCPTLIPHALEMKRAPRKVECIWVGMALNPQSSQKHAASASAQPKSKANAVSPAAQSGGDDTAEAQLDGNSKASNKVQKRAKKGQPVVDLKQNQLDIIPHDPNALRVVAKKLSKAVKTWHLYALTIPVGSVEDDNGSDAESTAQLEPKDLGTPSLESDKPKLTATVAGDGDEEAYPEHAVSATNASYKNFVDDMIRQVAAVDSTNIRPGEKRKRVAFEPSCDEVASTRRKTDEGSRSNADARDGEERPESASFVAQQETDHLLSKLMSKVDKLVAMQDVAGLRQCITLVECIEKRGTPAQMSAFAPYLSITSKKDATTRACQGKLREILDLFPNLEHVDVDNYVLACMISGLRLTGQSIDIGLVEPCVEAFSRIFKQKFGDTANHSPRIAKSDLIDMICQARDDAEKMVKNTPLSLGSQTVHAKTKKL</sequence>
<reference evidence="2 3" key="2">
    <citation type="submission" date="2015-05" db="EMBL/GenBank/DDBJ databases">
        <authorList>
            <person name="Morales-Cruz A."/>
            <person name="Amrine K.C."/>
            <person name="Cantu D."/>
        </authorList>
    </citation>
    <scope>NUCLEOTIDE SEQUENCE [LARGE SCALE GENOMIC DNA]</scope>
    <source>
        <strain evidence="2">DA912</strain>
    </source>
</reference>
<feature type="compositionally biased region" description="Basic and acidic residues" evidence="1">
    <location>
        <begin position="1"/>
        <end position="18"/>
    </location>
</feature>
<feature type="region of interest" description="Disordered" evidence="1">
    <location>
        <begin position="243"/>
        <end position="287"/>
    </location>
</feature>
<dbReference type="EMBL" id="LCUC01000393">
    <property type="protein sequence ID" value="KKY31348.1"/>
    <property type="molecule type" value="Genomic_DNA"/>
</dbReference>
<feature type="region of interest" description="Disordered" evidence="1">
    <location>
        <begin position="324"/>
        <end position="365"/>
    </location>
</feature>
<feature type="region of interest" description="Disordered" evidence="1">
    <location>
        <begin position="1"/>
        <end position="26"/>
    </location>
</feature>
<feature type="compositionally biased region" description="Basic and acidic residues" evidence="1">
    <location>
        <begin position="338"/>
        <end position="362"/>
    </location>
</feature>